<dbReference type="GO" id="GO:0016491">
    <property type="term" value="F:oxidoreductase activity"/>
    <property type="evidence" value="ECO:0007669"/>
    <property type="project" value="UniProtKB-KW"/>
</dbReference>
<protein>
    <submittedName>
        <fullName evidence="6">Oxidoreductase</fullName>
    </submittedName>
</protein>
<dbReference type="InterPro" id="IPR006076">
    <property type="entry name" value="FAD-dep_OxRdtase"/>
</dbReference>
<dbReference type="Proteomes" id="UP000621454">
    <property type="component" value="Unassembled WGS sequence"/>
</dbReference>
<dbReference type="Pfam" id="PF01266">
    <property type="entry name" value="DAO"/>
    <property type="match status" value="1"/>
</dbReference>
<keyword evidence="4" id="KW-0560">Oxidoreductase</keyword>
<proteinExistence type="inferred from homology"/>
<keyword evidence="3" id="KW-0285">Flavoprotein</keyword>
<evidence type="ECO:0000256" key="3">
    <source>
        <dbReference type="ARBA" id="ARBA00022630"/>
    </source>
</evidence>
<evidence type="ECO:0000313" key="7">
    <source>
        <dbReference type="Proteomes" id="UP000621454"/>
    </source>
</evidence>
<dbReference type="InterPro" id="IPR036188">
    <property type="entry name" value="FAD/NAD-bd_sf"/>
</dbReference>
<sequence>MGVIGGGIAGAATAFALARRGVSVEVFDSDATGRATAAGAGIIQPWSSSLTGPAYDLYSAGAQYYPTLRERLADVGQDEIGYRMSGSLVVDNDPARLDATEARIRQRTAVVPIAGRAERIDAAQAGALFAPLAPDLEAVFIPGGARVDGRALCAALLAGARSHGATVTGRQVMVGEIDGAAVIVDDSGTPSEFDSVVVAAGAWSNQVLSGIGPDGPGTRLPLEPQRGQIAHLNLTGTATGDWPSIIPPGSHYLVAFDDGRVVAGATRETGSGYDPRVTAAGTEQVLADALAIAPGLSEATLGEMRVGLRPMTTDGRALVGELDVLDGLFVNAGFGAAGLTMAPLVGEVLADQILGTGTTAQDFGIDPATLAPLGRIEIVDDSARGSRSRQRTGMRD</sequence>
<comment type="caution">
    <text evidence="6">The sequence shown here is derived from an EMBL/GenBank/DDBJ whole genome shotgun (WGS) entry which is preliminary data.</text>
</comment>
<comment type="similarity">
    <text evidence="2">Belongs to the DadA oxidoreductase family.</text>
</comment>
<reference evidence="6" key="1">
    <citation type="journal article" date="2014" name="Int. J. Syst. Evol. Microbiol.">
        <title>Complete genome sequence of Corynebacterium casei LMG S-19264T (=DSM 44701T), isolated from a smear-ripened cheese.</title>
        <authorList>
            <consortium name="US DOE Joint Genome Institute (JGI-PGF)"/>
            <person name="Walter F."/>
            <person name="Albersmeier A."/>
            <person name="Kalinowski J."/>
            <person name="Ruckert C."/>
        </authorList>
    </citation>
    <scope>NUCLEOTIDE SEQUENCE</scope>
    <source>
        <strain evidence="6">CGMCC 1.12827</strain>
    </source>
</reference>
<name>A0A916WW36_9ACTN</name>
<evidence type="ECO:0000259" key="5">
    <source>
        <dbReference type="Pfam" id="PF01266"/>
    </source>
</evidence>
<gene>
    <name evidence="6" type="primary">yurR</name>
    <name evidence="6" type="ORF">GCM10011489_26210</name>
</gene>
<dbReference type="EMBL" id="BMGC01000019">
    <property type="protein sequence ID" value="GGB37124.1"/>
    <property type="molecule type" value="Genomic_DNA"/>
</dbReference>
<evidence type="ECO:0000256" key="1">
    <source>
        <dbReference type="ARBA" id="ARBA00001974"/>
    </source>
</evidence>
<dbReference type="AlphaFoldDB" id="A0A916WW36"/>
<comment type="cofactor">
    <cofactor evidence="1">
        <name>FAD</name>
        <dbReference type="ChEBI" id="CHEBI:57692"/>
    </cofactor>
</comment>
<accession>A0A916WW36</accession>
<evidence type="ECO:0000256" key="2">
    <source>
        <dbReference type="ARBA" id="ARBA00009410"/>
    </source>
</evidence>
<organism evidence="6 7">
    <name type="scientific">Gordonia jinhuaensis</name>
    <dbReference type="NCBI Taxonomy" id="1517702"/>
    <lineage>
        <taxon>Bacteria</taxon>
        <taxon>Bacillati</taxon>
        <taxon>Actinomycetota</taxon>
        <taxon>Actinomycetes</taxon>
        <taxon>Mycobacteriales</taxon>
        <taxon>Gordoniaceae</taxon>
        <taxon>Gordonia</taxon>
    </lineage>
</organism>
<keyword evidence="7" id="KW-1185">Reference proteome</keyword>
<evidence type="ECO:0000313" key="6">
    <source>
        <dbReference type="EMBL" id="GGB37124.1"/>
    </source>
</evidence>
<dbReference type="PANTHER" id="PTHR13847">
    <property type="entry name" value="SARCOSINE DEHYDROGENASE-RELATED"/>
    <property type="match status" value="1"/>
</dbReference>
<dbReference type="PANTHER" id="PTHR13847:SF286">
    <property type="entry name" value="D-AMINO ACID DEHYDROGENASE"/>
    <property type="match status" value="1"/>
</dbReference>
<feature type="domain" description="FAD dependent oxidoreductase" evidence="5">
    <location>
        <begin position="3"/>
        <end position="351"/>
    </location>
</feature>
<dbReference type="SUPFAM" id="SSF54373">
    <property type="entry name" value="FAD-linked reductases, C-terminal domain"/>
    <property type="match status" value="1"/>
</dbReference>
<dbReference type="SUPFAM" id="SSF51971">
    <property type="entry name" value="Nucleotide-binding domain"/>
    <property type="match status" value="1"/>
</dbReference>
<evidence type="ECO:0000256" key="4">
    <source>
        <dbReference type="ARBA" id="ARBA00023002"/>
    </source>
</evidence>
<dbReference type="GO" id="GO:0005737">
    <property type="term" value="C:cytoplasm"/>
    <property type="evidence" value="ECO:0007669"/>
    <property type="project" value="TreeGrafter"/>
</dbReference>
<reference evidence="6" key="2">
    <citation type="submission" date="2020-09" db="EMBL/GenBank/DDBJ databases">
        <authorList>
            <person name="Sun Q."/>
            <person name="Zhou Y."/>
        </authorList>
    </citation>
    <scope>NUCLEOTIDE SEQUENCE</scope>
    <source>
        <strain evidence="6">CGMCC 1.12827</strain>
    </source>
</reference>
<dbReference type="Gene3D" id="3.50.50.60">
    <property type="entry name" value="FAD/NAD(P)-binding domain"/>
    <property type="match status" value="1"/>
</dbReference>
<dbReference type="Gene3D" id="3.30.9.10">
    <property type="entry name" value="D-Amino Acid Oxidase, subunit A, domain 2"/>
    <property type="match status" value="1"/>
</dbReference>